<comment type="caution">
    <text evidence="5">The sequence shown here is derived from an EMBL/GenBank/DDBJ whole genome shotgun (WGS) entry which is preliminary data.</text>
</comment>
<name>A0A2P6MJG7_ALKUR</name>
<keyword evidence="2" id="KW-0560">Oxidoreductase</keyword>
<evidence type="ECO:0000256" key="1">
    <source>
        <dbReference type="ARBA" id="ARBA00022630"/>
    </source>
</evidence>
<feature type="domain" description="FAD-binding PCMH-type" evidence="4">
    <location>
        <begin position="41"/>
        <end position="213"/>
    </location>
</feature>
<dbReference type="PROSITE" id="PS51387">
    <property type="entry name" value="FAD_PCMH"/>
    <property type="match status" value="1"/>
</dbReference>
<dbReference type="AlphaFoldDB" id="A0A2P6MJG7"/>
<dbReference type="OrthoDB" id="9811261at2"/>
<protein>
    <submittedName>
        <fullName evidence="5">FAD-linked oxidase</fullName>
    </submittedName>
</protein>
<sequence length="452" mass="50096">MTAIEAIASVMDEGEIVRESTQVEKLSKDYYWYSPVLAEELREKRAEAVIRPQSYQTLKRALEAAATARLPVTVRGAGTGNYGQAIPLNGGIVVDLSGLNQILHIEEGKARVQAGTKIKQIEKEAAETNQELTIYPSTFAKASIGGFIAGGSGGIGSVTWGNLWDGNVLSAVVMTVEDEVRLLEVEGEELQHYIHSYGVNGLLLEVTIPLKPKTDWEQTIFSFPDFDSALTFSQELAAGALRKRLVSTMEKGIGDFFLPLKKSIAGEDHLVFTETSETERTDVRELAEASGGRPVYESDAASYRKGLGISDFTWNHTTLWALKADPQWTYLQNFFSPDTYKSQIDTIKARFGEDVLFHFEWLRDKGTLLPAALPLVRYTSKEQLYDVIAFFNDIGAPTHDPHTCLLGAGGWNLQLEEIRQRKETNDPYQLLNQGKLPDKAVRDEALSAKQSS</sequence>
<dbReference type="PANTHER" id="PTHR11748">
    <property type="entry name" value="D-LACTATE DEHYDROGENASE"/>
    <property type="match status" value="1"/>
</dbReference>
<evidence type="ECO:0000259" key="4">
    <source>
        <dbReference type="PROSITE" id="PS51387"/>
    </source>
</evidence>
<gene>
    <name evidence="5" type="ORF">C6I21_03555</name>
</gene>
<dbReference type="GO" id="GO:1903457">
    <property type="term" value="P:lactate catabolic process"/>
    <property type="evidence" value="ECO:0007669"/>
    <property type="project" value="TreeGrafter"/>
</dbReference>
<dbReference type="GO" id="GO:0071949">
    <property type="term" value="F:FAD binding"/>
    <property type="evidence" value="ECO:0007669"/>
    <property type="project" value="InterPro"/>
</dbReference>
<evidence type="ECO:0000313" key="6">
    <source>
        <dbReference type="Proteomes" id="UP000243650"/>
    </source>
</evidence>
<proteinExistence type="predicted"/>
<dbReference type="Gene3D" id="3.30.465.10">
    <property type="match status" value="1"/>
</dbReference>
<reference evidence="5 6" key="1">
    <citation type="submission" date="2018-03" db="EMBL/GenBank/DDBJ databases">
        <title>Bacillus urumqiensis sp. nov., a moderately haloalkaliphilic bacterium isolated from a salt lake.</title>
        <authorList>
            <person name="Zhao B."/>
            <person name="Liao Z."/>
        </authorList>
    </citation>
    <scope>NUCLEOTIDE SEQUENCE [LARGE SCALE GENOMIC DNA]</scope>
    <source>
        <strain evidence="5 6">BZ-SZ-XJ18</strain>
    </source>
</reference>
<dbReference type="InterPro" id="IPR016169">
    <property type="entry name" value="FAD-bd_PCMH_sub2"/>
</dbReference>
<feature type="compositionally biased region" description="Basic and acidic residues" evidence="3">
    <location>
        <begin position="436"/>
        <end position="446"/>
    </location>
</feature>
<evidence type="ECO:0000256" key="3">
    <source>
        <dbReference type="SAM" id="MobiDB-lite"/>
    </source>
</evidence>
<dbReference type="InterPro" id="IPR016166">
    <property type="entry name" value="FAD-bd_PCMH"/>
</dbReference>
<dbReference type="EMBL" id="PVNS01000003">
    <property type="protein sequence ID" value="PRO66428.1"/>
    <property type="molecule type" value="Genomic_DNA"/>
</dbReference>
<keyword evidence="1" id="KW-0285">Flavoprotein</keyword>
<dbReference type="Pfam" id="PF01565">
    <property type="entry name" value="FAD_binding_4"/>
    <property type="match status" value="1"/>
</dbReference>
<dbReference type="Proteomes" id="UP000243650">
    <property type="component" value="Unassembled WGS sequence"/>
</dbReference>
<dbReference type="InterPro" id="IPR006094">
    <property type="entry name" value="Oxid_FAD_bind_N"/>
</dbReference>
<dbReference type="PANTHER" id="PTHR11748:SF119">
    <property type="entry name" value="D-2-HYDROXYGLUTARATE DEHYDROGENASE"/>
    <property type="match status" value="1"/>
</dbReference>
<evidence type="ECO:0000313" key="5">
    <source>
        <dbReference type="EMBL" id="PRO66428.1"/>
    </source>
</evidence>
<feature type="region of interest" description="Disordered" evidence="3">
    <location>
        <begin position="424"/>
        <end position="452"/>
    </location>
</feature>
<accession>A0A2P6MJG7</accession>
<keyword evidence="6" id="KW-1185">Reference proteome</keyword>
<dbReference type="GO" id="GO:0008720">
    <property type="term" value="F:D-lactate dehydrogenase (NAD+) activity"/>
    <property type="evidence" value="ECO:0007669"/>
    <property type="project" value="TreeGrafter"/>
</dbReference>
<dbReference type="GO" id="GO:0004458">
    <property type="term" value="F:D-lactate dehydrogenase (cytochrome) activity"/>
    <property type="evidence" value="ECO:0007669"/>
    <property type="project" value="TreeGrafter"/>
</dbReference>
<dbReference type="RefSeq" id="WP_105958067.1">
    <property type="nucleotide sequence ID" value="NZ_PVNS01000003.1"/>
</dbReference>
<dbReference type="InterPro" id="IPR036318">
    <property type="entry name" value="FAD-bd_PCMH-like_sf"/>
</dbReference>
<dbReference type="SUPFAM" id="SSF56176">
    <property type="entry name" value="FAD-binding/transporter-associated domain-like"/>
    <property type="match status" value="1"/>
</dbReference>
<evidence type="ECO:0000256" key="2">
    <source>
        <dbReference type="ARBA" id="ARBA00023002"/>
    </source>
</evidence>
<organism evidence="5 6">
    <name type="scientific">Alkalicoccus urumqiensis</name>
    <name type="common">Bacillus urumqiensis</name>
    <dbReference type="NCBI Taxonomy" id="1548213"/>
    <lineage>
        <taxon>Bacteria</taxon>
        <taxon>Bacillati</taxon>
        <taxon>Bacillota</taxon>
        <taxon>Bacilli</taxon>
        <taxon>Bacillales</taxon>
        <taxon>Bacillaceae</taxon>
        <taxon>Alkalicoccus</taxon>
    </lineage>
</organism>